<proteinExistence type="predicted"/>
<dbReference type="Gene3D" id="1.10.357.10">
    <property type="entry name" value="Tetracycline Repressor, domain 2"/>
    <property type="match status" value="1"/>
</dbReference>
<protein>
    <submittedName>
        <fullName evidence="8">DNA-binding transcriptional regulator, AcrR family</fullName>
    </submittedName>
</protein>
<organism evidence="8 9">
    <name type="scientific">Halostagnicola kamekurae</name>
    <dbReference type="NCBI Taxonomy" id="619731"/>
    <lineage>
        <taxon>Archaea</taxon>
        <taxon>Methanobacteriati</taxon>
        <taxon>Methanobacteriota</taxon>
        <taxon>Stenosarchaea group</taxon>
        <taxon>Halobacteria</taxon>
        <taxon>Halobacteriales</taxon>
        <taxon>Natrialbaceae</taxon>
        <taxon>Halostagnicola</taxon>
    </lineage>
</organism>
<dbReference type="RefSeq" id="WP_092902044.1">
    <property type="nucleotide sequence ID" value="NZ_FOZS01000001.1"/>
</dbReference>
<dbReference type="PANTHER" id="PTHR47506">
    <property type="entry name" value="TRANSCRIPTIONAL REGULATORY PROTEIN"/>
    <property type="match status" value="1"/>
</dbReference>
<reference evidence="9" key="1">
    <citation type="submission" date="2016-10" db="EMBL/GenBank/DDBJ databases">
        <authorList>
            <person name="Varghese N."/>
            <person name="Submissions S."/>
        </authorList>
    </citation>
    <scope>NUCLEOTIDE SEQUENCE [LARGE SCALE GENOMIC DNA]</scope>
    <source>
        <strain evidence="9">DSM 22427</strain>
    </source>
</reference>
<evidence type="ECO:0000256" key="6">
    <source>
        <dbReference type="SAM" id="MobiDB-lite"/>
    </source>
</evidence>
<dbReference type="InterPro" id="IPR036271">
    <property type="entry name" value="Tet_transcr_reg_TetR-rel_C_sf"/>
</dbReference>
<dbReference type="SUPFAM" id="SSF46689">
    <property type="entry name" value="Homeodomain-like"/>
    <property type="match status" value="1"/>
</dbReference>
<keyword evidence="2" id="KW-0805">Transcription regulation</keyword>
<feature type="compositionally biased region" description="Basic and acidic residues" evidence="6">
    <location>
        <begin position="200"/>
        <end position="222"/>
    </location>
</feature>
<keyword evidence="4" id="KW-0804">Transcription</keyword>
<dbReference type="InterPro" id="IPR039538">
    <property type="entry name" value="BetI_C"/>
</dbReference>
<evidence type="ECO:0000313" key="9">
    <source>
        <dbReference type="Proteomes" id="UP000199199"/>
    </source>
</evidence>
<dbReference type="PANTHER" id="PTHR47506:SF1">
    <property type="entry name" value="HTH-TYPE TRANSCRIPTIONAL REGULATOR YJDC"/>
    <property type="match status" value="1"/>
</dbReference>
<dbReference type="GO" id="GO:0003677">
    <property type="term" value="F:DNA binding"/>
    <property type="evidence" value="ECO:0007669"/>
    <property type="project" value="UniProtKB-UniRule"/>
</dbReference>
<feature type="domain" description="HTH tetR-type" evidence="7">
    <location>
        <begin position="4"/>
        <end position="64"/>
    </location>
</feature>
<keyword evidence="1" id="KW-0678">Repressor</keyword>
<keyword evidence="9" id="KW-1185">Reference proteome</keyword>
<evidence type="ECO:0000259" key="7">
    <source>
        <dbReference type="PROSITE" id="PS50977"/>
    </source>
</evidence>
<dbReference type="Proteomes" id="UP000199199">
    <property type="component" value="Unassembled WGS sequence"/>
</dbReference>
<sequence length="256" mass="28650">MTDPDVREAIMTATYEALCTHGYTDLTAQDIADRTDKSKSLLFYHYDSKEDLVADFIDYLLERHDEHVEAAAGEPPVERLATFLDLFLYGPDDTDQTSFHTAMLELRAQAPYNDTYREQFQKSDRRLQATLETILEDGIESGAFVDHDFEAVATLLVTLVNGARIREITFEDDDYLETLKATAVDRVIDDILADGVELPTDPRTDGPFEPNEKLGSRADSRAETTNGLDDEHDSSSHDDESASSDDSADDHDEGTQ</sequence>
<dbReference type="EMBL" id="FOZS01000001">
    <property type="protein sequence ID" value="SFS45474.1"/>
    <property type="molecule type" value="Genomic_DNA"/>
</dbReference>
<dbReference type="Pfam" id="PF13977">
    <property type="entry name" value="TetR_C_6"/>
    <property type="match status" value="1"/>
</dbReference>
<evidence type="ECO:0000256" key="4">
    <source>
        <dbReference type="ARBA" id="ARBA00023163"/>
    </source>
</evidence>
<dbReference type="Pfam" id="PF00440">
    <property type="entry name" value="TetR_N"/>
    <property type="match status" value="1"/>
</dbReference>
<feature type="DNA-binding region" description="H-T-H motif" evidence="5">
    <location>
        <begin position="27"/>
        <end position="46"/>
    </location>
</feature>
<accession>A0A1I6PZ70</accession>
<evidence type="ECO:0000313" key="8">
    <source>
        <dbReference type="EMBL" id="SFS45474.1"/>
    </source>
</evidence>
<dbReference type="InterPro" id="IPR009057">
    <property type="entry name" value="Homeodomain-like_sf"/>
</dbReference>
<keyword evidence="3 5" id="KW-0238">DNA-binding</keyword>
<evidence type="ECO:0000256" key="5">
    <source>
        <dbReference type="PROSITE-ProRule" id="PRU00335"/>
    </source>
</evidence>
<gene>
    <name evidence="8" type="ORF">SAMN04488556_0881</name>
</gene>
<dbReference type="AlphaFoldDB" id="A0A1I6PZ70"/>
<evidence type="ECO:0000256" key="1">
    <source>
        <dbReference type="ARBA" id="ARBA00022491"/>
    </source>
</evidence>
<dbReference type="InterPro" id="IPR001647">
    <property type="entry name" value="HTH_TetR"/>
</dbReference>
<evidence type="ECO:0000256" key="2">
    <source>
        <dbReference type="ARBA" id="ARBA00023015"/>
    </source>
</evidence>
<feature type="compositionally biased region" description="Acidic residues" evidence="6">
    <location>
        <begin position="241"/>
        <end position="256"/>
    </location>
</feature>
<feature type="region of interest" description="Disordered" evidence="6">
    <location>
        <begin position="196"/>
        <end position="256"/>
    </location>
</feature>
<dbReference type="PROSITE" id="PS50977">
    <property type="entry name" value="HTH_TETR_2"/>
    <property type="match status" value="1"/>
</dbReference>
<name>A0A1I6PZ70_9EURY</name>
<evidence type="ECO:0000256" key="3">
    <source>
        <dbReference type="ARBA" id="ARBA00023125"/>
    </source>
</evidence>
<dbReference type="SUPFAM" id="SSF48498">
    <property type="entry name" value="Tetracyclin repressor-like, C-terminal domain"/>
    <property type="match status" value="1"/>
</dbReference>
<dbReference type="OrthoDB" id="135877at2157"/>